<gene>
    <name evidence="1" type="ORF">SAMN02910280_0018</name>
</gene>
<sequence>MRLGAGYCSEPLSVIAGAHIVSEVIYIRKHIKHIAFGAALAAAVIFGGTGCNKNSAEVAVKDGQTLLIESLNEKYGESFTFVDNAGGGTAMQDHCAIHVRSEKLPDDTVYAVRGVFDGKTENRDNYMAYYLRKDAEAYLQSMAEQVYGKCRTFYAPDDKMVLPADMGKDSTVQEMLKASKCYYSVLLPGGQDLSKKEKKLDELLEKLKDEKIRCYFYIAYLDDDKYYDSAVSAADADKSHIIADCTVGMDDEFNITDKKWG</sequence>
<proteinExistence type="predicted"/>
<accession>A0A1K1PQ68</accession>
<reference evidence="1 2" key="1">
    <citation type="submission" date="2016-11" db="EMBL/GenBank/DDBJ databases">
        <authorList>
            <person name="Jaros S."/>
            <person name="Januszkiewicz K."/>
            <person name="Wedrychowicz H."/>
        </authorList>
    </citation>
    <scope>NUCLEOTIDE SEQUENCE [LARGE SCALE GENOMIC DNA]</scope>
    <source>
        <strain evidence="1 2">YL228</strain>
    </source>
</reference>
<evidence type="ECO:0000313" key="1">
    <source>
        <dbReference type="EMBL" id="SFW49619.1"/>
    </source>
</evidence>
<evidence type="ECO:0000313" key="2">
    <source>
        <dbReference type="Proteomes" id="UP000183461"/>
    </source>
</evidence>
<protein>
    <submittedName>
        <fullName evidence="1">Uncharacterized protein</fullName>
    </submittedName>
</protein>
<dbReference type="EMBL" id="FPIP01000010">
    <property type="protein sequence ID" value="SFW49619.1"/>
    <property type="molecule type" value="Genomic_DNA"/>
</dbReference>
<dbReference type="Proteomes" id="UP000183461">
    <property type="component" value="Unassembled WGS sequence"/>
</dbReference>
<name>A0A1K1PQ68_RUMFL</name>
<organism evidence="1 2">
    <name type="scientific">Ruminococcus flavefaciens</name>
    <dbReference type="NCBI Taxonomy" id="1265"/>
    <lineage>
        <taxon>Bacteria</taxon>
        <taxon>Bacillati</taxon>
        <taxon>Bacillota</taxon>
        <taxon>Clostridia</taxon>
        <taxon>Eubacteriales</taxon>
        <taxon>Oscillospiraceae</taxon>
        <taxon>Ruminococcus</taxon>
    </lineage>
</organism>
<dbReference type="AlphaFoldDB" id="A0A1K1PQ68"/>